<protein>
    <submittedName>
        <fullName evidence="1">Lipase</fullName>
    </submittedName>
</protein>
<reference evidence="1" key="1">
    <citation type="submission" date="2022-04" db="EMBL/GenBank/DDBJ databases">
        <title>Complete genome of Bacillus.</title>
        <authorList>
            <person name="Kong X."/>
            <person name="Hou M."/>
        </authorList>
    </citation>
    <scope>NUCLEOTIDE SEQUENCE</scope>
    <source>
        <strain evidence="1">A78.1</strain>
    </source>
</reference>
<dbReference type="EMBL" id="CP096590">
    <property type="protein sequence ID" value="UPV79115.1"/>
    <property type="molecule type" value="Genomic_DNA"/>
</dbReference>
<proteinExistence type="predicted"/>
<gene>
    <name evidence="1" type="ORF">M0696_20365</name>
</gene>
<name>A0ACD3ZYP5_9BACI</name>
<accession>A0ACD3ZYP5</accession>
<evidence type="ECO:0000313" key="2">
    <source>
        <dbReference type="Proteomes" id="UP000830837"/>
    </source>
</evidence>
<organism evidence="1 2">
    <name type="scientific">Bacillus rugosus</name>
    <dbReference type="NCBI Taxonomy" id="2715209"/>
    <lineage>
        <taxon>Bacteria</taxon>
        <taxon>Bacillati</taxon>
        <taxon>Bacillota</taxon>
        <taxon>Bacilli</taxon>
        <taxon>Bacillales</taxon>
        <taxon>Bacillaceae</taxon>
        <taxon>Bacillus</taxon>
    </lineage>
</organism>
<keyword evidence="2" id="KW-1185">Reference proteome</keyword>
<sequence>MISLPQNHNSLKLSDKDFNLLSNNAYKISKYEIGEVIKVSNGQSLYVVDYNKTKKGLNALTLVTEEDYKRSNQGKHPEKIQNAIIAYRGSEPIGSGQFQDTIKQYRDEREQLIKEVEKKGINIPEDEDGSFYDYAQGVPEYSNEILQDWLHMDTSYLVGKKPFDDGTENQAIQADQYAKKIHKDFKNADIQVTGHSLGGSNASYAVVMNDFIKRGVTFENPNIYENLPEDVKARALKGDFRSRLTEYINLNDGLSLLNRDAAEIGNVKVMYDEALPNGVQNNRLPDAVKMLGLAFKRYNNQSLDVSLFVEALMGSHNLDRYNFNSDGSVQTVDDVLKNNPDFALAMLKQMKSTNVKANTGVSILIKSHVLMNTSTQLRHIAESEWSRIIRQIERIDDKVKDSIEDVRNMHTRMVGFGTYDELSISDVDDLINKIKMNKPHHLFYSKEKYDQAVDAALHLQHLLQMIADDLGHMGHAYHDADLAAASRMGIS</sequence>
<evidence type="ECO:0000313" key="1">
    <source>
        <dbReference type="EMBL" id="UPV79115.1"/>
    </source>
</evidence>
<dbReference type="Proteomes" id="UP000830837">
    <property type="component" value="Chromosome"/>
</dbReference>